<accession>A0A1T4KEL8</accession>
<dbReference type="OrthoDB" id="9767435at2"/>
<proteinExistence type="predicted"/>
<evidence type="ECO:0000259" key="1">
    <source>
        <dbReference type="Pfam" id="PF13581"/>
    </source>
</evidence>
<name>A0A1T4KEL8_9FIRM</name>
<keyword evidence="2" id="KW-0418">Kinase</keyword>
<gene>
    <name evidence="2" type="ORF">SAMN02745118_00741</name>
</gene>
<dbReference type="CDD" id="cd16936">
    <property type="entry name" value="HATPase_RsbW-like"/>
    <property type="match status" value="1"/>
</dbReference>
<evidence type="ECO:0000313" key="2">
    <source>
        <dbReference type="EMBL" id="SJZ40817.1"/>
    </source>
</evidence>
<dbReference type="Pfam" id="PF13581">
    <property type="entry name" value="HATPase_c_2"/>
    <property type="match status" value="1"/>
</dbReference>
<protein>
    <submittedName>
        <fullName evidence="2">Histidine kinase-like ATPase domain-containing protein</fullName>
    </submittedName>
</protein>
<dbReference type="RefSeq" id="WP_078809241.1">
    <property type="nucleotide sequence ID" value="NZ_FUWM01000006.1"/>
</dbReference>
<feature type="domain" description="Histidine kinase/HSP90-like ATPase" evidence="1">
    <location>
        <begin position="39"/>
        <end position="139"/>
    </location>
</feature>
<dbReference type="InterPro" id="IPR003594">
    <property type="entry name" value="HATPase_dom"/>
</dbReference>
<sequence>MGSDRITTVSKEIQSLERTIVSKFDEVYNLEEEVEDFLAIYTDDIINLRLGFHEILVNAIEHGNNLNGQKEIEIEVIITEKHIRILISDQGKGFNWERHLSKSLDKDNFNERGRGIIIAKRVYDLIEYNNQGNQASLIKFR</sequence>
<keyword evidence="3" id="KW-1185">Reference proteome</keyword>
<dbReference type="AlphaFoldDB" id="A0A1T4KEL8"/>
<reference evidence="3" key="1">
    <citation type="submission" date="2017-02" db="EMBL/GenBank/DDBJ databases">
        <authorList>
            <person name="Varghese N."/>
            <person name="Submissions S."/>
        </authorList>
    </citation>
    <scope>NUCLEOTIDE SEQUENCE [LARGE SCALE GENOMIC DNA]</scope>
    <source>
        <strain evidence="3">ATCC BAA-73</strain>
    </source>
</reference>
<keyword evidence="2" id="KW-0808">Transferase</keyword>
<dbReference type="GO" id="GO:0016301">
    <property type="term" value="F:kinase activity"/>
    <property type="evidence" value="ECO:0007669"/>
    <property type="project" value="UniProtKB-KW"/>
</dbReference>
<dbReference type="SUPFAM" id="SSF55874">
    <property type="entry name" value="ATPase domain of HSP90 chaperone/DNA topoisomerase II/histidine kinase"/>
    <property type="match status" value="1"/>
</dbReference>
<dbReference type="STRING" id="142842.SAMN02745118_00741"/>
<organism evidence="2 3">
    <name type="scientific">Selenihalanaerobacter shriftii</name>
    <dbReference type="NCBI Taxonomy" id="142842"/>
    <lineage>
        <taxon>Bacteria</taxon>
        <taxon>Bacillati</taxon>
        <taxon>Bacillota</taxon>
        <taxon>Clostridia</taxon>
        <taxon>Halanaerobiales</taxon>
        <taxon>Halobacteroidaceae</taxon>
        <taxon>Selenihalanaerobacter</taxon>
    </lineage>
</organism>
<dbReference type="EMBL" id="FUWM01000006">
    <property type="protein sequence ID" value="SJZ40817.1"/>
    <property type="molecule type" value="Genomic_DNA"/>
</dbReference>
<evidence type="ECO:0000313" key="3">
    <source>
        <dbReference type="Proteomes" id="UP000190625"/>
    </source>
</evidence>
<dbReference type="Proteomes" id="UP000190625">
    <property type="component" value="Unassembled WGS sequence"/>
</dbReference>
<dbReference type="InterPro" id="IPR036890">
    <property type="entry name" value="HATPase_C_sf"/>
</dbReference>
<dbReference type="Gene3D" id="3.30.565.10">
    <property type="entry name" value="Histidine kinase-like ATPase, C-terminal domain"/>
    <property type="match status" value="1"/>
</dbReference>